<organism evidence="1 2">
    <name type="scientific">Thelephora ganbajun</name>
    <name type="common">Ganba fungus</name>
    <dbReference type="NCBI Taxonomy" id="370292"/>
    <lineage>
        <taxon>Eukaryota</taxon>
        <taxon>Fungi</taxon>
        <taxon>Dikarya</taxon>
        <taxon>Basidiomycota</taxon>
        <taxon>Agaricomycotina</taxon>
        <taxon>Agaricomycetes</taxon>
        <taxon>Thelephorales</taxon>
        <taxon>Thelephoraceae</taxon>
        <taxon>Thelephora</taxon>
    </lineage>
</organism>
<sequence>MHNLSPLTRKRCLKSLYRTCGRHALLPNAMKILIWYDRMGSALYRGGFADVWKGEHCGREVAVKVIRTYTTSDLQKIIGKFCKEVVTWRTLRHPNVLPLIGVMMTETQFAMISDWMENGNITEFVKANPEANRLRLLGGVAKGLIYIHSQGMIHGDLKGANILIDQTGRARLADFGLLTIISDPTNLLSSSSYTQGGTARWMSPELIAPQKFGFEIGRPTKSSDCYAFGMVIYETISGNLPFHKYTDLVVFVKVLEGERPPREVGFMDSLWEMLELCWTPHPSCRPNIEDVLGCLEGISQSWEPPSPEVNGEAGNGIDSNSSDDSSGTSSGSISSAMFCGLSVFHLPVLFSAPAHHQCTMKLRAPPTS</sequence>
<comment type="caution">
    <text evidence="1">The sequence shown here is derived from an EMBL/GenBank/DDBJ whole genome shotgun (WGS) entry which is preliminary data.</text>
</comment>
<gene>
    <name evidence="1" type="ORF">BDM02DRAFT_3102226</name>
</gene>
<dbReference type="Proteomes" id="UP000886501">
    <property type="component" value="Unassembled WGS sequence"/>
</dbReference>
<accession>A0ACB6Z546</accession>
<evidence type="ECO:0000313" key="1">
    <source>
        <dbReference type="EMBL" id="KAF9644870.1"/>
    </source>
</evidence>
<reference evidence="1" key="2">
    <citation type="journal article" date="2020" name="Nat. Commun.">
        <title>Large-scale genome sequencing of mycorrhizal fungi provides insights into the early evolution of symbiotic traits.</title>
        <authorList>
            <person name="Miyauchi S."/>
            <person name="Kiss E."/>
            <person name="Kuo A."/>
            <person name="Drula E."/>
            <person name="Kohler A."/>
            <person name="Sanchez-Garcia M."/>
            <person name="Morin E."/>
            <person name="Andreopoulos B."/>
            <person name="Barry K.W."/>
            <person name="Bonito G."/>
            <person name="Buee M."/>
            <person name="Carver A."/>
            <person name="Chen C."/>
            <person name="Cichocki N."/>
            <person name="Clum A."/>
            <person name="Culley D."/>
            <person name="Crous P.W."/>
            <person name="Fauchery L."/>
            <person name="Girlanda M."/>
            <person name="Hayes R.D."/>
            <person name="Keri Z."/>
            <person name="LaButti K."/>
            <person name="Lipzen A."/>
            <person name="Lombard V."/>
            <person name="Magnuson J."/>
            <person name="Maillard F."/>
            <person name="Murat C."/>
            <person name="Nolan M."/>
            <person name="Ohm R.A."/>
            <person name="Pangilinan J."/>
            <person name="Pereira M.F."/>
            <person name="Perotto S."/>
            <person name="Peter M."/>
            <person name="Pfister S."/>
            <person name="Riley R."/>
            <person name="Sitrit Y."/>
            <person name="Stielow J.B."/>
            <person name="Szollosi G."/>
            <person name="Zifcakova L."/>
            <person name="Stursova M."/>
            <person name="Spatafora J.W."/>
            <person name="Tedersoo L."/>
            <person name="Vaario L.M."/>
            <person name="Yamada A."/>
            <person name="Yan M."/>
            <person name="Wang P."/>
            <person name="Xu J."/>
            <person name="Bruns T."/>
            <person name="Baldrian P."/>
            <person name="Vilgalys R."/>
            <person name="Dunand C."/>
            <person name="Henrissat B."/>
            <person name="Grigoriev I.V."/>
            <person name="Hibbett D."/>
            <person name="Nagy L.G."/>
            <person name="Martin F.M."/>
        </authorList>
    </citation>
    <scope>NUCLEOTIDE SEQUENCE</scope>
    <source>
        <strain evidence="1">P2</strain>
    </source>
</reference>
<proteinExistence type="predicted"/>
<keyword evidence="2" id="KW-1185">Reference proteome</keyword>
<evidence type="ECO:0000313" key="2">
    <source>
        <dbReference type="Proteomes" id="UP000886501"/>
    </source>
</evidence>
<protein>
    <submittedName>
        <fullName evidence="1">Kinase-like protein</fullName>
    </submittedName>
</protein>
<dbReference type="EMBL" id="MU118115">
    <property type="protein sequence ID" value="KAF9644870.1"/>
    <property type="molecule type" value="Genomic_DNA"/>
</dbReference>
<reference evidence="1" key="1">
    <citation type="submission" date="2019-10" db="EMBL/GenBank/DDBJ databases">
        <authorList>
            <consortium name="DOE Joint Genome Institute"/>
            <person name="Kuo A."/>
            <person name="Miyauchi S."/>
            <person name="Kiss E."/>
            <person name="Drula E."/>
            <person name="Kohler A."/>
            <person name="Sanchez-Garcia M."/>
            <person name="Andreopoulos B."/>
            <person name="Barry K.W."/>
            <person name="Bonito G."/>
            <person name="Buee M."/>
            <person name="Carver A."/>
            <person name="Chen C."/>
            <person name="Cichocki N."/>
            <person name="Clum A."/>
            <person name="Culley D."/>
            <person name="Crous P.W."/>
            <person name="Fauchery L."/>
            <person name="Girlanda M."/>
            <person name="Hayes R."/>
            <person name="Keri Z."/>
            <person name="Labutti K."/>
            <person name="Lipzen A."/>
            <person name="Lombard V."/>
            <person name="Magnuson J."/>
            <person name="Maillard F."/>
            <person name="Morin E."/>
            <person name="Murat C."/>
            <person name="Nolan M."/>
            <person name="Ohm R."/>
            <person name="Pangilinan J."/>
            <person name="Pereira M."/>
            <person name="Perotto S."/>
            <person name="Peter M."/>
            <person name="Riley R."/>
            <person name="Sitrit Y."/>
            <person name="Stielow B."/>
            <person name="Szollosi G."/>
            <person name="Zifcakova L."/>
            <person name="Stursova M."/>
            <person name="Spatafora J.W."/>
            <person name="Tedersoo L."/>
            <person name="Vaario L.-M."/>
            <person name="Yamada A."/>
            <person name="Yan M."/>
            <person name="Wang P."/>
            <person name="Xu J."/>
            <person name="Bruns T."/>
            <person name="Baldrian P."/>
            <person name="Vilgalys R."/>
            <person name="Henrissat B."/>
            <person name="Grigoriev I.V."/>
            <person name="Hibbett D."/>
            <person name="Nagy L.G."/>
            <person name="Martin F.M."/>
        </authorList>
    </citation>
    <scope>NUCLEOTIDE SEQUENCE</scope>
    <source>
        <strain evidence="1">P2</strain>
    </source>
</reference>
<name>A0ACB6Z546_THEGA</name>